<keyword evidence="1" id="KW-0812">Transmembrane</keyword>
<evidence type="ECO:0000313" key="3">
    <source>
        <dbReference type="EMBL" id="KAL3843151.1"/>
    </source>
</evidence>
<dbReference type="AlphaFoldDB" id="A0ABD3U2V8"/>
<sequence length="151" mass="17226">MTADISIKICGLIIFILKITDAKLCLKNYDIAVREGNVYYCDDLVLTECCEIEKEFTCCEPGKSKHLREQLQLWGAVMLFVLILVVLCMYYRRDSPVCSSQTLSEACCSCKGKLLCRNRTFKPSSQGFNNLAYEDTDEMILTSGRSYRQID</sequence>
<proteinExistence type="predicted"/>
<dbReference type="Proteomes" id="UP001634394">
    <property type="component" value="Unassembled WGS sequence"/>
</dbReference>
<keyword evidence="4" id="KW-1185">Reference proteome</keyword>
<feature type="signal peptide" evidence="2">
    <location>
        <begin position="1"/>
        <end position="22"/>
    </location>
</feature>
<comment type="caution">
    <text evidence="3">The sequence shown here is derived from an EMBL/GenBank/DDBJ whole genome shotgun (WGS) entry which is preliminary data.</text>
</comment>
<organism evidence="3 4">
    <name type="scientific">Sinanodonta woodiana</name>
    <name type="common">Chinese pond mussel</name>
    <name type="synonym">Anodonta woodiana</name>
    <dbReference type="NCBI Taxonomy" id="1069815"/>
    <lineage>
        <taxon>Eukaryota</taxon>
        <taxon>Metazoa</taxon>
        <taxon>Spiralia</taxon>
        <taxon>Lophotrochozoa</taxon>
        <taxon>Mollusca</taxon>
        <taxon>Bivalvia</taxon>
        <taxon>Autobranchia</taxon>
        <taxon>Heteroconchia</taxon>
        <taxon>Palaeoheterodonta</taxon>
        <taxon>Unionida</taxon>
        <taxon>Unionoidea</taxon>
        <taxon>Unionidae</taxon>
        <taxon>Unioninae</taxon>
        <taxon>Sinanodonta</taxon>
    </lineage>
</organism>
<evidence type="ECO:0000256" key="2">
    <source>
        <dbReference type="SAM" id="SignalP"/>
    </source>
</evidence>
<gene>
    <name evidence="3" type="ORF">ACJMK2_021102</name>
</gene>
<reference evidence="3 4" key="1">
    <citation type="submission" date="2024-11" db="EMBL/GenBank/DDBJ databases">
        <title>Chromosome-level genome assembly of the freshwater bivalve Anodonta woodiana.</title>
        <authorList>
            <person name="Chen X."/>
        </authorList>
    </citation>
    <scope>NUCLEOTIDE SEQUENCE [LARGE SCALE GENOMIC DNA]</scope>
    <source>
        <strain evidence="3">MN2024</strain>
        <tissue evidence="3">Gills</tissue>
    </source>
</reference>
<name>A0ABD3U2V8_SINWO</name>
<evidence type="ECO:0000256" key="1">
    <source>
        <dbReference type="SAM" id="Phobius"/>
    </source>
</evidence>
<feature type="chain" id="PRO_5044766571" evidence="2">
    <location>
        <begin position="23"/>
        <end position="151"/>
    </location>
</feature>
<keyword evidence="2" id="KW-0732">Signal</keyword>
<keyword evidence="1" id="KW-1133">Transmembrane helix</keyword>
<keyword evidence="1" id="KW-0472">Membrane</keyword>
<protein>
    <submittedName>
        <fullName evidence="3">Uncharacterized protein</fullName>
    </submittedName>
</protein>
<evidence type="ECO:0000313" key="4">
    <source>
        <dbReference type="Proteomes" id="UP001634394"/>
    </source>
</evidence>
<dbReference type="EMBL" id="JBJQND010000017">
    <property type="protein sequence ID" value="KAL3843151.1"/>
    <property type="molecule type" value="Genomic_DNA"/>
</dbReference>
<accession>A0ABD3U2V8</accession>
<feature type="transmembrane region" description="Helical" evidence="1">
    <location>
        <begin position="73"/>
        <end position="92"/>
    </location>
</feature>